<organism evidence="1">
    <name type="scientific">Amphimedon queenslandica</name>
    <name type="common">Sponge</name>
    <dbReference type="NCBI Taxonomy" id="400682"/>
    <lineage>
        <taxon>Eukaryota</taxon>
        <taxon>Metazoa</taxon>
        <taxon>Porifera</taxon>
        <taxon>Demospongiae</taxon>
        <taxon>Heteroscleromorpha</taxon>
        <taxon>Haplosclerida</taxon>
        <taxon>Niphatidae</taxon>
        <taxon>Amphimedon</taxon>
    </lineage>
</organism>
<accession>A0A1X7SIC3</accession>
<dbReference type="EnsemblMetazoa" id="Aqu2.1.01865_001">
    <property type="protein sequence ID" value="Aqu2.1.01865_001"/>
    <property type="gene ID" value="Aqu2.1.01865"/>
</dbReference>
<proteinExistence type="predicted"/>
<dbReference type="AlphaFoldDB" id="A0A1X7SIC3"/>
<protein>
    <submittedName>
        <fullName evidence="1">Uncharacterized protein</fullName>
    </submittedName>
</protein>
<sequence>YKGYHSVVLMPVCDYNYSFLLPDISDYGRRRDRGLFSQSLLGHATVRMLITTIA</sequence>
<dbReference type="InParanoid" id="A0A1X7SIC3"/>
<evidence type="ECO:0000313" key="1">
    <source>
        <dbReference type="EnsemblMetazoa" id="Aqu2.1.01865_001"/>
    </source>
</evidence>
<reference evidence="1" key="1">
    <citation type="submission" date="2017-05" db="UniProtKB">
        <authorList>
            <consortium name="EnsemblMetazoa"/>
        </authorList>
    </citation>
    <scope>IDENTIFICATION</scope>
</reference>
<name>A0A1X7SIC3_AMPQE</name>